<name>A0ABV8Q985_9MICO</name>
<proteinExistence type="predicted"/>
<organism evidence="1 2">
    <name type="scientific">Gryllotalpicola reticulitermitis</name>
    <dbReference type="NCBI Taxonomy" id="1184153"/>
    <lineage>
        <taxon>Bacteria</taxon>
        <taxon>Bacillati</taxon>
        <taxon>Actinomycetota</taxon>
        <taxon>Actinomycetes</taxon>
        <taxon>Micrococcales</taxon>
        <taxon>Microbacteriaceae</taxon>
        <taxon>Gryllotalpicola</taxon>
    </lineage>
</organism>
<evidence type="ECO:0000313" key="2">
    <source>
        <dbReference type="Proteomes" id="UP001595900"/>
    </source>
</evidence>
<dbReference type="InterPro" id="IPR046268">
    <property type="entry name" value="DUF6301"/>
</dbReference>
<dbReference type="EMBL" id="JBHSCN010000006">
    <property type="protein sequence ID" value="MFC4244547.1"/>
    <property type="molecule type" value="Genomic_DNA"/>
</dbReference>
<reference evidence="2" key="1">
    <citation type="journal article" date="2019" name="Int. J. Syst. Evol. Microbiol.">
        <title>The Global Catalogue of Microorganisms (GCM) 10K type strain sequencing project: providing services to taxonomists for standard genome sequencing and annotation.</title>
        <authorList>
            <consortium name="The Broad Institute Genomics Platform"/>
            <consortium name="The Broad Institute Genome Sequencing Center for Infectious Disease"/>
            <person name="Wu L."/>
            <person name="Ma J."/>
        </authorList>
    </citation>
    <scope>NUCLEOTIDE SEQUENCE [LARGE SCALE GENOMIC DNA]</scope>
    <source>
        <strain evidence="2">CGMCC 1.10363</strain>
    </source>
</reference>
<keyword evidence="2" id="KW-1185">Reference proteome</keyword>
<dbReference type="RefSeq" id="WP_390230250.1">
    <property type="nucleotide sequence ID" value="NZ_JBHSCN010000006.1"/>
</dbReference>
<evidence type="ECO:0000313" key="1">
    <source>
        <dbReference type="EMBL" id="MFC4244547.1"/>
    </source>
</evidence>
<protein>
    <submittedName>
        <fullName evidence="1">DUF6301 family protein</fullName>
    </submittedName>
</protein>
<gene>
    <name evidence="1" type="ORF">ACFOYW_14310</name>
</gene>
<dbReference type="Pfam" id="PF19818">
    <property type="entry name" value="DUF6301"/>
    <property type="match status" value="1"/>
</dbReference>
<dbReference type="Proteomes" id="UP001595900">
    <property type="component" value="Unassembled WGS sequence"/>
</dbReference>
<sequence>MTASVDYDEFAKWVFGLAADRWPARAEDFPTFAARHGVKALSDGANEYGQSTLVLPFDGVEGDWTQREGAPVLVSAWLAQIEPPDQDGLRVVYDGAASALETTFGDPIRDIDEYGAPKSVWDRGTVRVSLNAYWSGTRKGVVILWIEQITTPLA</sequence>
<accession>A0ABV8Q985</accession>
<comment type="caution">
    <text evidence="1">The sequence shown here is derived from an EMBL/GenBank/DDBJ whole genome shotgun (WGS) entry which is preliminary data.</text>
</comment>